<evidence type="ECO:0000256" key="3">
    <source>
        <dbReference type="SAM" id="MobiDB-lite"/>
    </source>
</evidence>
<evidence type="ECO:0000259" key="4">
    <source>
        <dbReference type="PROSITE" id="PS51517"/>
    </source>
</evidence>
<feature type="DNA-binding region" description="NDT80" evidence="2">
    <location>
        <begin position="251"/>
        <end position="508"/>
    </location>
</feature>
<proteinExistence type="predicted"/>
<keyword evidence="1 2" id="KW-0238">DNA-binding</keyword>
<feature type="region of interest" description="Disordered" evidence="3">
    <location>
        <begin position="500"/>
        <end position="602"/>
    </location>
</feature>
<dbReference type="PROSITE" id="PS51517">
    <property type="entry name" value="NDT80"/>
    <property type="match status" value="1"/>
</dbReference>
<feature type="compositionally biased region" description="Acidic residues" evidence="3">
    <location>
        <begin position="242"/>
        <end position="266"/>
    </location>
</feature>
<dbReference type="GO" id="GO:0003700">
    <property type="term" value="F:DNA-binding transcription factor activity"/>
    <property type="evidence" value="ECO:0007669"/>
    <property type="project" value="UniProtKB-UniRule"/>
</dbReference>
<dbReference type="Proteomes" id="UP001166286">
    <property type="component" value="Unassembled WGS sequence"/>
</dbReference>
<dbReference type="PANTHER" id="PTHR35144">
    <property type="entry name" value="MEIOSIS-SPECIFIC TRANSCRIPTION FACTOR NDT80"/>
    <property type="match status" value="1"/>
</dbReference>
<dbReference type="GO" id="GO:0045944">
    <property type="term" value="P:positive regulation of transcription by RNA polymerase II"/>
    <property type="evidence" value="ECO:0007669"/>
    <property type="project" value="TreeGrafter"/>
</dbReference>
<dbReference type="AlphaFoldDB" id="A0AA39R084"/>
<evidence type="ECO:0000313" key="5">
    <source>
        <dbReference type="EMBL" id="KAK0511666.1"/>
    </source>
</evidence>
<dbReference type="Pfam" id="PF05224">
    <property type="entry name" value="NDT80_PhoG"/>
    <property type="match status" value="1"/>
</dbReference>
<dbReference type="InterPro" id="IPR037141">
    <property type="entry name" value="NDT80_DNA-bd_dom_sf"/>
</dbReference>
<feature type="compositionally biased region" description="Basic and acidic residues" evidence="3">
    <location>
        <begin position="538"/>
        <end position="548"/>
    </location>
</feature>
<dbReference type="InterPro" id="IPR008967">
    <property type="entry name" value="p53-like_TF_DNA-bd_sf"/>
</dbReference>
<evidence type="ECO:0000256" key="1">
    <source>
        <dbReference type="ARBA" id="ARBA00023125"/>
    </source>
</evidence>
<sequence length="690" mass="76684">MQKYRLFTFSEDWLTVSLGIPIKQEPVSEGSSSYEDPPPPYVDFTLYGAESADEFMAQFNNNYSALLAPVPGGHEAPRHPQVPRFGFSGQEALKPEDVQGQYQLAQVPLHHADGSVQWVQGPALPMASQNQSGFYSQPVHYDNYQAYADNGYPGPSGQPNLPAYQTAQAMDSLPQAFFNQLTLSRSGDIGALGQGPTLSSVYTESQYGTGSDSDGMFAVYNGNMHHDDDVVMAGQQAKQESEPELDISESGKEEDDSSWDGDNQNDYDDGFFTARASHLQRLENSWIPWESYRDSNELYDEDGNRVEVVVKATTGKEYGEETVNDHRHHVMYRRNYFKVEGRYWLTPAGKNTGLLYVKLGGNMVPVEEICATVRGVVEGNMTNEIQICTFDAGRNRLNQEPLTLPLAPSNDESVFEESTAVNEPNKLGTWLRMQWRKATDHNGTRRAKRSSTFNIVMRLKVRVCVRDSGRQQRGAESSPGTELVNIGYCMSGPIQARGRCPQSFEEYDPTNVNHKRRRPNNPNYKRLRKGPLGSTLDPKTRIGKDKKQNTRQTRQHRKRSIVPRALTPSTGQTSLSRSPSRSATQTTESSSLPHGRAPTAPMSDIGAARAEVDTISNEDFGDFQRDVLDEFGIAGEHRYQHPAATPVWPSQTQAPPSGGNLLEGISAWAYPSESGHPDTIPDGDLHFYLG</sequence>
<dbReference type="GO" id="GO:0003677">
    <property type="term" value="F:DNA binding"/>
    <property type="evidence" value="ECO:0007669"/>
    <property type="project" value="UniProtKB-KW"/>
</dbReference>
<feature type="region of interest" description="Disordered" evidence="3">
    <location>
        <begin position="234"/>
        <end position="266"/>
    </location>
</feature>
<gene>
    <name evidence="5" type="ORF">JMJ35_006239</name>
</gene>
<feature type="compositionally biased region" description="Polar residues" evidence="3">
    <location>
        <begin position="567"/>
        <end position="592"/>
    </location>
</feature>
<reference evidence="5" key="1">
    <citation type="submission" date="2023-03" db="EMBL/GenBank/DDBJ databases">
        <title>Complete genome of Cladonia borealis.</title>
        <authorList>
            <person name="Park H."/>
        </authorList>
    </citation>
    <scope>NUCLEOTIDE SEQUENCE</scope>
    <source>
        <strain evidence="5">ANT050790</strain>
    </source>
</reference>
<dbReference type="InterPro" id="IPR024061">
    <property type="entry name" value="NDT80_DNA-bd_dom"/>
</dbReference>
<dbReference type="GO" id="GO:0000228">
    <property type="term" value="C:nuclear chromosome"/>
    <property type="evidence" value="ECO:0007669"/>
    <property type="project" value="TreeGrafter"/>
</dbReference>
<dbReference type="InterPro" id="IPR052605">
    <property type="entry name" value="Fungal_trans_regulator"/>
</dbReference>
<organism evidence="5 6">
    <name type="scientific">Cladonia borealis</name>
    <dbReference type="NCBI Taxonomy" id="184061"/>
    <lineage>
        <taxon>Eukaryota</taxon>
        <taxon>Fungi</taxon>
        <taxon>Dikarya</taxon>
        <taxon>Ascomycota</taxon>
        <taxon>Pezizomycotina</taxon>
        <taxon>Lecanoromycetes</taxon>
        <taxon>OSLEUM clade</taxon>
        <taxon>Lecanoromycetidae</taxon>
        <taxon>Lecanorales</taxon>
        <taxon>Lecanorineae</taxon>
        <taxon>Cladoniaceae</taxon>
        <taxon>Cladonia</taxon>
    </lineage>
</organism>
<evidence type="ECO:0000256" key="2">
    <source>
        <dbReference type="PROSITE-ProRule" id="PRU00850"/>
    </source>
</evidence>
<evidence type="ECO:0000313" key="6">
    <source>
        <dbReference type="Proteomes" id="UP001166286"/>
    </source>
</evidence>
<dbReference type="PANTHER" id="PTHR35144:SF2">
    <property type="entry name" value="MEIOSIS-SPECIFIC TRANSCRIPTION FACTOR NDT80"/>
    <property type="match status" value="1"/>
</dbReference>
<dbReference type="SUPFAM" id="SSF49417">
    <property type="entry name" value="p53-like transcription factors"/>
    <property type="match status" value="1"/>
</dbReference>
<dbReference type="GO" id="GO:0051321">
    <property type="term" value="P:meiotic cell cycle"/>
    <property type="evidence" value="ECO:0007669"/>
    <property type="project" value="TreeGrafter"/>
</dbReference>
<dbReference type="EMBL" id="JAFEKC020000013">
    <property type="protein sequence ID" value="KAK0511666.1"/>
    <property type="molecule type" value="Genomic_DNA"/>
</dbReference>
<feature type="compositionally biased region" description="Basic residues" evidence="3">
    <location>
        <begin position="513"/>
        <end position="529"/>
    </location>
</feature>
<keyword evidence="6" id="KW-1185">Reference proteome</keyword>
<protein>
    <recommendedName>
        <fullName evidence="4">NDT80 domain-containing protein</fullName>
    </recommendedName>
</protein>
<name>A0AA39R084_9LECA</name>
<accession>A0AA39R084</accession>
<comment type="caution">
    <text evidence="5">The sequence shown here is derived from an EMBL/GenBank/DDBJ whole genome shotgun (WGS) entry which is preliminary data.</text>
</comment>
<feature type="domain" description="NDT80" evidence="4">
    <location>
        <begin position="251"/>
        <end position="508"/>
    </location>
</feature>
<dbReference type="Gene3D" id="2.60.40.1390">
    <property type="entry name" value="NDT80 DNA-binding domain"/>
    <property type="match status" value="1"/>
</dbReference>